<evidence type="ECO:0000313" key="3">
    <source>
        <dbReference type="Proteomes" id="UP001205185"/>
    </source>
</evidence>
<dbReference type="RefSeq" id="WP_253884590.1">
    <property type="nucleotide sequence ID" value="NZ_BAAAVB010000002.1"/>
</dbReference>
<gene>
    <name evidence="2" type="ORF">LV75_000149</name>
</gene>
<comment type="caution">
    <text evidence="2">The sequence shown here is derived from an EMBL/GenBank/DDBJ whole genome shotgun (WGS) entry which is preliminary data.</text>
</comment>
<protein>
    <recommendedName>
        <fullName evidence="4">Self-protective colicin-like immunity protein</fullName>
    </recommendedName>
</protein>
<keyword evidence="3" id="KW-1185">Reference proteome</keyword>
<accession>A0ABT1I518</accession>
<dbReference type="EMBL" id="JAMTCO010000001">
    <property type="protein sequence ID" value="MCP2267667.1"/>
    <property type="molecule type" value="Genomic_DNA"/>
</dbReference>
<name>A0ABT1I518_9PSEU</name>
<sequence>MDIPATGNGPKPNQRVWARPSEIPTGSSVARQLDVMRKLVRGEVGGPQFAREWLAGRQAALAKGERVREPFERALLDVFYALDESYAIDPLTREASDMTEEQLVKLVGDALERLDRLNT</sequence>
<reference evidence="2 3" key="1">
    <citation type="submission" date="2022-06" db="EMBL/GenBank/DDBJ databases">
        <title>Genomic Encyclopedia of Archaeal and Bacterial Type Strains, Phase II (KMG-II): from individual species to whole genera.</title>
        <authorList>
            <person name="Goeker M."/>
        </authorList>
    </citation>
    <scope>NUCLEOTIDE SEQUENCE [LARGE SCALE GENOMIC DNA]</scope>
    <source>
        <strain evidence="2 3">DSM 44255</strain>
    </source>
</reference>
<evidence type="ECO:0008006" key="4">
    <source>
        <dbReference type="Google" id="ProtNLM"/>
    </source>
</evidence>
<evidence type="ECO:0000256" key="1">
    <source>
        <dbReference type="SAM" id="MobiDB-lite"/>
    </source>
</evidence>
<proteinExistence type="predicted"/>
<feature type="region of interest" description="Disordered" evidence="1">
    <location>
        <begin position="1"/>
        <end position="23"/>
    </location>
</feature>
<organism evidence="2 3">
    <name type="scientific">Actinokineospora diospyrosa</name>
    <dbReference type="NCBI Taxonomy" id="103728"/>
    <lineage>
        <taxon>Bacteria</taxon>
        <taxon>Bacillati</taxon>
        <taxon>Actinomycetota</taxon>
        <taxon>Actinomycetes</taxon>
        <taxon>Pseudonocardiales</taxon>
        <taxon>Pseudonocardiaceae</taxon>
        <taxon>Actinokineospora</taxon>
    </lineage>
</organism>
<dbReference type="Proteomes" id="UP001205185">
    <property type="component" value="Unassembled WGS sequence"/>
</dbReference>
<evidence type="ECO:0000313" key="2">
    <source>
        <dbReference type="EMBL" id="MCP2267667.1"/>
    </source>
</evidence>